<accession>X1VQG1</accession>
<name>X1VQG1_9ZZZZ</name>
<sequence>YHLEDDILLFGFSPWPLAYLKQKLPRAKTVIILVGNIALPLNKLFKSISLNVGKGKFSYIDIIDKLQSTIDKESDEKVKQRLFEQIWDLARRFERKAATKNSLWVE</sequence>
<comment type="caution">
    <text evidence="1">The sequence shown here is derived from an EMBL/GenBank/DDBJ whole genome shotgun (WGS) entry which is preliminary data.</text>
</comment>
<organism evidence="1">
    <name type="scientific">marine sediment metagenome</name>
    <dbReference type="NCBI Taxonomy" id="412755"/>
    <lineage>
        <taxon>unclassified sequences</taxon>
        <taxon>metagenomes</taxon>
        <taxon>ecological metagenomes</taxon>
    </lineage>
</organism>
<protein>
    <submittedName>
        <fullName evidence="1">Uncharacterized protein</fullName>
    </submittedName>
</protein>
<reference evidence="1" key="1">
    <citation type="journal article" date="2014" name="Front. Microbiol.">
        <title>High frequency of phylogenetically diverse reductive dehalogenase-homologous genes in deep subseafloor sedimentary metagenomes.</title>
        <authorList>
            <person name="Kawai M."/>
            <person name="Futagami T."/>
            <person name="Toyoda A."/>
            <person name="Takaki Y."/>
            <person name="Nishi S."/>
            <person name="Hori S."/>
            <person name="Arai W."/>
            <person name="Tsubouchi T."/>
            <person name="Morono Y."/>
            <person name="Uchiyama I."/>
            <person name="Ito T."/>
            <person name="Fujiyama A."/>
            <person name="Inagaki F."/>
            <person name="Takami H."/>
        </authorList>
    </citation>
    <scope>NUCLEOTIDE SEQUENCE</scope>
    <source>
        <strain evidence="1">Expedition CK06-06</strain>
    </source>
</reference>
<evidence type="ECO:0000313" key="1">
    <source>
        <dbReference type="EMBL" id="GAJ22507.1"/>
    </source>
</evidence>
<dbReference type="AlphaFoldDB" id="X1VQG1"/>
<dbReference type="EMBL" id="BARW01041107">
    <property type="protein sequence ID" value="GAJ22507.1"/>
    <property type="molecule type" value="Genomic_DNA"/>
</dbReference>
<proteinExistence type="predicted"/>
<feature type="non-terminal residue" evidence="1">
    <location>
        <position position="1"/>
    </location>
</feature>
<gene>
    <name evidence="1" type="ORF">S12H4_61747</name>
</gene>
<feature type="non-terminal residue" evidence="1">
    <location>
        <position position="106"/>
    </location>
</feature>